<dbReference type="AlphaFoldDB" id="A0A162S0L6"/>
<sequence>MFTKINIRYIKNSKYYKDYDSIYGNEKKIKTKLKGENNKMNAKIISSNGYKIVEDKLVLNFKDTINNFKIISKGVIKTIINNDTDNIIILKNTEEFEVKDLLISKVEFIKDKENCIFAKVKYCGVVEG</sequence>
<dbReference type="Proteomes" id="UP000076603">
    <property type="component" value="Unassembled WGS sequence"/>
</dbReference>
<gene>
    <name evidence="1" type="ORF">CLMAG_43990</name>
</gene>
<accession>A0A162S0L6</accession>
<name>A0A162S0L6_9CLOT</name>
<dbReference type="EMBL" id="LWAE01000005">
    <property type="protein sequence ID" value="KZL90627.1"/>
    <property type="molecule type" value="Genomic_DNA"/>
</dbReference>
<evidence type="ECO:0000313" key="1">
    <source>
        <dbReference type="EMBL" id="KZL90627.1"/>
    </source>
</evidence>
<proteinExistence type="predicted"/>
<comment type="caution">
    <text evidence="1">The sequence shown here is derived from an EMBL/GenBank/DDBJ whole genome shotgun (WGS) entry which is preliminary data.</text>
</comment>
<reference evidence="1 2" key="1">
    <citation type="submission" date="2016-04" db="EMBL/GenBank/DDBJ databases">
        <title>Genome sequence of Clostridium magnum DSM 2767.</title>
        <authorList>
            <person name="Poehlein A."/>
            <person name="Uhlig R."/>
            <person name="Fischer R."/>
            <person name="Bahl H."/>
            <person name="Daniel R."/>
        </authorList>
    </citation>
    <scope>NUCLEOTIDE SEQUENCE [LARGE SCALE GENOMIC DNA]</scope>
    <source>
        <strain evidence="1 2">DSM 2767</strain>
    </source>
</reference>
<dbReference type="RefSeq" id="WP_066626981.1">
    <property type="nucleotide sequence ID" value="NZ_FQXL01000011.1"/>
</dbReference>
<protein>
    <submittedName>
        <fullName evidence="1">Uncharacterized protein</fullName>
    </submittedName>
</protein>
<keyword evidence="2" id="KW-1185">Reference proteome</keyword>
<evidence type="ECO:0000313" key="2">
    <source>
        <dbReference type="Proteomes" id="UP000076603"/>
    </source>
</evidence>
<organism evidence="1 2">
    <name type="scientific">Clostridium magnum DSM 2767</name>
    <dbReference type="NCBI Taxonomy" id="1121326"/>
    <lineage>
        <taxon>Bacteria</taxon>
        <taxon>Bacillati</taxon>
        <taxon>Bacillota</taxon>
        <taxon>Clostridia</taxon>
        <taxon>Eubacteriales</taxon>
        <taxon>Clostridiaceae</taxon>
        <taxon>Clostridium</taxon>
    </lineage>
</organism>
<dbReference type="PATRIC" id="fig|1121326.3.peg.4464"/>